<dbReference type="PANTHER" id="PTHR43651">
    <property type="entry name" value="1,4-ALPHA-GLUCAN-BRANCHING ENZYME"/>
    <property type="match status" value="1"/>
</dbReference>
<dbReference type="NCBIfam" id="TIGR02402">
    <property type="entry name" value="trehalose_TreZ"/>
    <property type="match status" value="1"/>
</dbReference>
<feature type="region of interest" description="Disordered" evidence="17">
    <location>
        <begin position="1"/>
        <end position="22"/>
    </location>
</feature>
<evidence type="ECO:0000313" key="19">
    <source>
        <dbReference type="EMBL" id="SNB78354.1"/>
    </source>
</evidence>
<reference evidence="19 20" key="1">
    <citation type="submission" date="2017-06" db="EMBL/GenBank/DDBJ databases">
        <authorList>
            <person name="Kim H.J."/>
            <person name="Triplett B.A."/>
        </authorList>
    </citation>
    <scope>NUCLEOTIDE SEQUENCE [LARGE SCALE GENOMIC DNA]</scope>
    <source>
        <strain evidence="19 20">B29T1</strain>
    </source>
</reference>
<comment type="similarity">
    <text evidence="3 14">Belongs to the glycosyl hydrolase 13 family.</text>
</comment>
<evidence type="ECO:0000256" key="15">
    <source>
        <dbReference type="PIRSR" id="PIRSR006337-1"/>
    </source>
</evidence>
<dbReference type="GO" id="GO:0005737">
    <property type="term" value="C:cytoplasm"/>
    <property type="evidence" value="ECO:0007669"/>
    <property type="project" value="UniProtKB-SubCell"/>
</dbReference>
<evidence type="ECO:0000259" key="18">
    <source>
        <dbReference type="SMART" id="SM00642"/>
    </source>
</evidence>
<feature type="domain" description="Glycosyl hydrolase family 13 catalytic" evidence="18">
    <location>
        <begin position="124"/>
        <end position="465"/>
    </location>
</feature>
<evidence type="ECO:0000256" key="2">
    <source>
        <dbReference type="ARBA" id="ARBA00005199"/>
    </source>
</evidence>
<evidence type="ECO:0000256" key="8">
    <source>
        <dbReference type="ARBA" id="ARBA00023277"/>
    </source>
</evidence>
<evidence type="ECO:0000256" key="6">
    <source>
        <dbReference type="ARBA" id="ARBA00022490"/>
    </source>
</evidence>
<comment type="subcellular location">
    <subcellularLocation>
        <location evidence="1 15">Cytoplasm</location>
    </subcellularLocation>
</comment>
<dbReference type="Gene3D" id="2.60.40.10">
    <property type="entry name" value="Immunoglobulins"/>
    <property type="match status" value="1"/>
</dbReference>
<dbReference type="PANTHER" id="PTHR43651:SF11">
    <property type="entry name" value="MALTO-OLIGOSYLTREHALOSE TREHALOHYDROLASE"/>
    <property type="match status" value="1"/>
</dbReference>
<keyword evidence="6" id="KW-0963">Cytoplasm</keyword>
<dbReference type="Gene3D" id="3.20.20.80">
    <property type="entry name" value="Glycosidases"/>
    <property type="match status" value="1"/>
</dbReference>
<keyword evidence="7 14" id="KW-0378">Hydrolase</keyword>
<evidence type="ECO:0000256" key="17">
    <source>
        <dbReference type="SAM" id="MobiDB-lite"/>
    </source>
</evidence>
<dbReference type="EMBL" id="FYEH01000018">
    <property type="protein sequence ID" value="SNB78354.1"/>
    <property type="molecule type" value="Genomic_DNA"/>
</dbReference>
<dbReference type="PIRSF" id="PIRSF006337">
    <property type="entry name" value="Trehalose_TreZ"/>
    <property type="match status" value="1"/>
</dbReference>
<dbReference type="InterPro" id="IPR044901">
    <property type="entry name" value="Trehalose_TreZ_E-set_sf"/>
</dbReference>
<dbReference type="InterPro" id="IPR012768">
    <property type="entry name" value="Trehalose_TreZ"/>
</dbReference>
<dbReference type="EC" id="3.2.1.141" evidence="4 13"/>
<evidence type="ECO:0000256" key="14">
    <source>
        <dbReference type="PIRNR" id="PIRNR006337"/>
    </source>
</evidence>
<dbReference type="InterPro" id="IPR006047">
    <property type="entry name" value="GH13_cat_dom"/>
</dbReference>
<dbReference type="SUPFAM" id="SSF81296">
    <property type="entry name" value="E set domains"/>
    <property type="match status" value="1"/>
</dbReference>
<feature type="active site" description="Nucleophile" evidence="15">
    <location>
        <position position="268"/>
    </location>
</feature>
<accession>A0A212S043</accession>
<proteinExistence type="inferred from homology"/>
<dbReference type="SMART" id="SM00642">
    <property type="entry name" value="Aamy"/>
    <property type="match status" value="1"/>
</dbReference>
<evidence type="ECO:0000256" key="4">
    <source>
        <dbReference type="ARBA" id="ARBA00012268"/>
    </source>
</evidence>
<evidence type="ECO:0000256" key="5">
    <source>
        <dbReference type="ARBA" id="ARBA00015938"/>
    </source>
</evidence>
<keyword evidence="8" id="KW-0119">Carbohydrate metabolism</keyword>
<dbReference type="AlphaFoldDB" id="A0A212S043"/>
<dbReference type="InterPro" id="IPR013783">
    <property type="entry name" value="Ig-like_fold"/>
</dbReference>
<name>A0A212S043_9PROT</name>
<protein>
    <recommendedName>
        <fullName evidence="5 13">Malto-oligosyltrehalose trehalohydrolase</fullName>
        <shortName evidence="14">MTHase</shortName>
        <ecNumber evidence="4 13">3.2.1.141</ecNumber>
    </recommendedName>
    <alternativeName>
        <fullName evidence="11 14">4-alpha-D-((1-&gt;4)-alpha-D-glucano)trehalose trehalohydrolase</fullName>
    </alternativeName>
    <alternativeName>
        <fullName evidence="10 14">Maltooligosyl trehalose trehalohydrolase</fullName>
    </alternativeName>
</protein>
<dbReference type="Proteomes" id="UP000197065">
    <property type="component" value="Unassembled WGS sequence"/>
</dbReference>
<feature type="site" description="Transition state stabilizer" evidence="16">
    <location>
        <position position="399"/>
    </location>
</feature>
<dbReference type="SUPFAM" id="SSF51445">
    <property type="entry name" value="(Trans)glycosidases"/>
    <property type="match status" value="1"/>
</dbReference>
<evidence type="ECO:0000256" key="13">
    <source>
        <dbReference type="NCBIfam" id="TIGR02402"/>
    </source>
</evidence>
<dbReference type="InterPro" id="IPR014756">
    <property type="entry name" value="Ig_E-set"/>
</dbReference>
<evidence type="ECO:0000256" key="12">
    <source>
        <dbReference type="ARBA" id="ARBA00034013"/>
    </source>
</evidence>
<dbReference type="CDD" id="cd02853">
    <property type="entry name" value="E_set_MTHase_like_N"/>
    <property type="match status" value="1"/>
</dbReference>
<evidence type="ECO:0000256" key="1">
    <source>
        <dbReference type="ARBA" id="ARBA00004496"/>
    </source>
</evidence>
<evidence type="ECO:0000313" key="20">
    <source>
        <dbReference type="Proteomes" id="UP000197065"/>
    </source>
</evidence>
<comment type="pathway">
    <text evidence="2 14">Glycan biosynthesis; trehalose biosynthesis.</text>
</comment>
<dbReference type="GO" id="GO:0005992">
    <property type="term" value="P:trehalose biosynthetic process"/>
    <property type="evidence" value="ECO:0007669"/>
    <property type="project" value="UniProtKB-UniRule"/>
</dbReference>
<evidence type="ECO:0000256" key="7">
    <source>
        <dbReference type="ARBA" id="ARBA00022801"/>
    </source>
</evidence>
<evidence type="ECO:0000256" key="10">
    <source>
        <dbReference type="ARBA" id="ARBA00032057"/>
    </source>
</evidence>
<feature type="active site" description="Proton donor" evidence="15">
    <location>
        <position position="303"/>
    </location>
</feature>
<keyword evidence="9 14" id="KW-0326">Glycosidase</keyword>
<organism evidence="19 20">
    <name type="scientific">Arboricoccus pini</name>
    <dbReference type="NCBI Taxonomy" id="1963835"/>
    <lineage>
        <taxon>Bacteria</taxon>
        <taxon>Pseudomonadati</taxon>
        <taxon>Pseudomonadota</taxon>
        <taxon>Alphaproteobacteria</taxon>
        <taxon>Geminicoccales</taxon>
        <taxon>Geminicoccaceae</taxon>
        <taxon>Arboricoccus</taxon>
    </lineage>
</organism>
<evidence type="ECO:0000256" key="11">
    <source>
        <dbReference type="ARBA" id="ARBA00033284"/>
    </source>
</evidence>
<dbReference type="Gene3D" id="1.10.10.760">
    <property type="entry name" value="E-set domains of sugar-utilizing enzymes"/>
    <property type="match status" value="1"/>
</dbReference>
<sequence>MNAFSGPRDAWQPSMPFGAQPQPDGSVRFGLWAPDIDDVALAIGDERLPMRREANGWFTLVRLNTAPGTAYRFALPNGMLVPDPASQAQLGGPEGPSLVVDQTRYRWHQTDWRGRPFEEAVILELHAGAFAAPGGFQAVAERLDGLAELGITAIELMPIADFVGARGWGYDGVLPYAPASIYGSPDALKALVDAAHARGIMVFLDVVYNHFGPAGNFLPAYAGSFFTKDKPTPWGAAIDFSRPEVRAFFRDNAIYWLEVFRLDGLRFDAVHAILDDSNEHFLTEVGRTIRARFPDRHIHLILENERNEAQRLLGDPSGDALYDAQWADDIHNASHVLMTKETDGYYEDYEDDPAAKLARGLTQGFVFQGDHSRHKKARRGQPSAHLSPRNFVFFLQNHDQIGNRAMGDRLTASVEPRILEVMTALLLLSPTIPMLFMGEEWGAEEPFPFFCDFKGELADAVRKGRAREFARFKSWAGDALPDALARETFERAILKHPEAPNGRTRLVGHLLGLRQRHVVPFLKAMPRYQEQGGTARVDGCLLDLAWQDGQGRKLRIVAHLSDDRAPVLAHPLKSSFYESQPEMAAALQAGIRGWSLAAAIEEAS</sequence>
<dbReference type="Pfam" id="PF00128">
    <property type="entry name" value="Alpha-amylase"/>
    <property type="match status" value="1"/>
</dbReference>
<comment type="catalytic activity">
    <reaction evidence="12 14">
        <text>hydrolysis of (1-&gt;4)-alpha-D-glucosidic linkage in 4-alpha-D-[(1-&gt;4)-alpha-D-glucanosyl]n trehalose to yield trehalose and (1-&gt;4)-alpha-D-glucan.</text>
        <dbReference type="EC" id="3.2.1.141"/>
    </reaction>
</comment>
<dbReference type="InterPro" id="IPR017853">
    <property type="entry name" value="GH"/>
</dbReference>
<evidence type="ECO:0000256" key="9">
    <source>
        <dbReference type="ARBA" id="ARBA00023295"/>
    </source>
</evidence>
<dbReference type="GO" id="GO:0033942">
    <property type="term" value="F:4-alpha-D-(1-&gt;4)-alpha-D-glucanotrehalose trehalohydrolase activity"/>
    <property type="evidence" value="ECO:0007669"/>
    <property type="project" value="UniProtKB-EC"/>
</dbReference>
<evidence type="ECO:0000256" key="3">
    <source>
        <dbReference type="ARBA" id="ARBA00008061"/>
    </source>
</evidence>
<gene>
    <name evidence="19" type="ORF">SAMN07250955_11850</name>
</gene>
<evidence type="ECO:0000256" key="16">
    <source>
        <dbReference type="PIRSR" id="PIRSR006337-3"/>
    </source>
</evidence>
<dbReference type="UniPathway" id="UPA00299"/>
<dbReference type="RefSeq" id="WP_243389934.1">
    <property type="nucleotide sequence ID" value="NZ_FYEH01000018.1"/>
</dbReference>
<keyword evidence="20" id="KW-1185">Reference proteome</keyword>
<dbReference type="CDD" id="cd11325">
    <property type="entry name" value="AmyAc_GTHase"/>
    <property type="match status" value="1"/>
</dbReference>